<keyword evidence="14" id="KW-1185">Reference proteome</keyword>
<dbReference type="GO" id="GO:0005634">
    <property type="term" value="C:nucleus"/>
    <property type="evidence" value="ECO:0007669"/>
    <property type="project" value="UniProtKB-SubCell"/>
</dbReference>
<keyword evidence="7" id="KW-0472">Membrane</keyword>
<evidence type="ECO:0000256" key="7">
    <source>
        <dbReference type="ARBA" id="ARBA00023136"/>
    </source>
</evidence>
<dbReference type="InterPro" id="IPR003441">
    <property type="entry name" value="NAC-dom"/>
</dbReference>
<evidence type="ECO:0000256" key="5">
    <source>
        <dbReference type="ARBA" id="ARBA00023015"/>
    </source>
</evidence>
<feature type="region of interest" description="Disordered" evidence="11">
    <location>
        <begin position="1"/>
        <end position="30"/>
    </location>
</feature>
<keyword evidence="6" id="KW-0238">DNA-binding</keyword>
<dbReference type="EMBL" id="CACRZD030000014">
    <property type="protein sequence ID" value="CAA6670402.1"/>
    <property type="molecule type" value="Genomic_DNA"/>
</dbReference>
<protein>
    <recommendedName>
        <fullName evidence="12">NAC domain-containing protein</fullName>
    </recommendedName>
</protein>
<keyword evidence="3" id="KW-0812">Transmembrane</keyword>
<evidence type="ECO:0000259" key="12">
    <source>
        <dbReference type="PROSITE" id="PS51005"/>
    </source>
</evidence>
<dbReference type="Gene3D" id="2.170.150.80">
    <property type="entry name" value="NAC domain"/>
    <property type="match status" value="1"/>
</dbReference>
<proteinExistence type="predicted"/>
<dbReference type="InterPro" id="IPR036093">
    <property type="entry name" value="NAC_dom_sf"/>
</dbReference>
<organism evidence="13">
    <name type="scientific">Spirodela intermedia</name>
    <name type="common">Intermediate duckweed</name>
    <dbReference type="NCBI Taxonomy" id="51605"/>
    <lineage>
        <taxon>Eukaryota</taxon>
        <taxon>Viridiplantae</taxon>
        <taxon>Streptophyta</taxon>
        <taxon>Embryophyta</taxon>
        <taxon>Tracheophyta</taxon>
        <taxon>Spermatophyta</taxon>
        <taxon>Magnoliopsida</taxon>
        <taxon>Liliopsida</taxon>
        <taxon>Araceae</taxon>
        <taxon>Lemnoideae</taxon>
        <taxon>Spirodela</taxon>
    </lineage>
</organism>
<dbReference type="AlphaFoldDB" id="A0A7I8JLQ5"/>
<dbReference type="GO" id="GO:0016020">
    <property type="term" value="C:membrane"/>
    <property type="evidence" value="ECO:0007669"/>
    <property type="project" value="UniProtKB-SubCell"/>
</dbReference>
<keyword evidence="5" id="KW-0805">Transcription regulation</keyword>
<sequence length="523" mass="57953">MVVVTSGWSGGGGARAVPPVSENDSGEYGEEDGGLAALLENTKPSRWPPGFRFHPTDEELVLYYLKRRICRRRIQMDMIGEVDVYKCEPWELPDRRQQWYFFSPRDRKYPNGWRSNRATKTGYWKTTGKDRPISHSSRLVGMKKTLVFYHGRAPKGERTNWVMHEYTMDEQELSNVRKAQDSFAVYKVYEKSGPGPRNGEQYGAPFREEEWVDEEAVDDTVTGPDDTETVPRVLPSLDVMATAQSRGDGSDLPMDELEMLLMQAENDQTTDSQPATQSLDILEITSEVALENELESSTLMASLLAASPGDESFDWGGPDGTAAIEGDSEISHHAAGQPSEGPQLTSDLDYFDQTQVDKVDDFLEVVDLDDFMEPGLPQLEDVFYDPSDDLFSAMVLLGTPNILDHMAPNPQVTTQLWEHDHCSSVAPPSGIEQHTQAVLQQEGDGEGGSGSWWSSVSTMLINSVPTKPAFASENEFVGRALERTQRPGDLTGGTVQGRRSGEGPDRGLLFLSFLIALGAVLWG</sequence>
<evidence type="ECO:0000256" key="6">
    <source>
        <dbReference type="ARBA" id="ARBA00023125"/>
    </source>
</evidence>
<dbReference type="PANTHER" id="PTHR31744:SF216">
    <property type="entry name" value="NAC TRANSCRIPTION FACTOR"/>
    <property type="match status" value="1"/>
</dbReference>
<dbReference type="GO" id="GO:0006355">
    <property type="term" value="P:regulation of DNA-templated transcription"/>
    <property type="evidence" value="ECO:0007669"/>
    <property type="project" value="InterPro"/>
</dbReference>
<dbReference type="PANTHER" id="PTHR31744">
    <property type="entry name" value="PROTEIN CUP-SHAPED COTYLEDON 2-RELATED"/>
    <property type="match status" value="1"/>
</dbReference>
<evidence type="ECO:0000256" key="11">
    <source>
        <dbReference type="SAM" id="MobiDB-lite"/>
    </source>
</evidence>
<keyword evidence="8" id="KW-0010">Activator</keyword>
<feature type="domain" description="NAC" evidence="12">
    <location>
        <begin position="47"/>
        <end position="191"/>
    </location>
</feature>
<evidence type="ECO:0000256" key="2">
    <source>
        <dbReference type="ARBA" id="ARBA00004167"/>
    </source>
</evidence>
<accession>A0A7I8JLQ5</accession>
<evidence type="ECO:0000313" key="14">
    <source>
        <dbReference type="Proteomes" id="UP001189122"/>
    </source>
</evidence>
<evidence type="ECO:0000256" key="10">
    <source>
        <dbReference type="ARBA" id="ARBA00023242"/>
    </source>
</evidence>
<evidence type="ECO:0000256" key="3">
    <source>
        <dbReference type="ARBA" id="ARBA00022692"/>
    </source>
</evidence>
<evidence type="ECO:0000256" key="8">
    <source>
        <dbReference type="ARBA" id="ARBA00023159"/>
    </source>
</evidence>
<dbReference type="SUPFAM" id="SSF101941">
    <property type="entry name" value="NAC domain"/>
    <property type="match status" value="1"/>
</dbReference>
<keyword evidence="10" id="KW-0539">Nucleus</keyword>
<dbReference type="EMBL" id="LR743601">
    <property type="protein sequence ID" value="CAA2631159.1"/>
    <property type="molecule type" value="Genomic_DNA"/>
</dbReference>
<comment type="subcellular location">
    <subcellularLocation>
        <location evidence="2">Membrane</location>
        <topology evidence="2">Single-pass membrane protein</topology>
    </subcellularLocation>
    <subcellularLocation>
        <location evidence="1">Nucleus</location>
    </subcellularLocation>
</comment>
<dbReference type="PROSITE" id="PS51005">
    <property type="entry name" value="NAC"/>
    <property type="match status" value="1"/>
</dbReference>
<keyword evidence="9" id="KW-0804">Transcription</keyword>
<reference evidence="13 14" key="1">
    <citation type="submission" date="2019-12" db="EMBL/GenBank/DDBJ databases">
        <authorList>
            <person name="Scholz U."/>
            <person name="Mascher M."/>
            <person name="Fiebig A."/>
        </authorList>
    </citation>
    <scope>NUCLEOTIDE SEQUENCE</scope>
</reference>
<name>A0A7I8JLQ5_SPIIN</name>
<dbReference type="GO" id="GO:0000976">
    <property type="term" value="F:transcription cis-regulatory region binding"/>
    <property type="evidence" value="ECO:0007669"/>
    <property type="project" value="UniProtKB-ARBA"/>
</dbReference>
<evidence type="ECO:0000313" key="13">
    <source>
        <dbReference type="EMBL" id="CAA2631159.1"/>
    </source>
</evidence>
<keyword evidence="4" id="KW-1133">Transmembrane helix</keyword>
<evidence type="ECO:0000256" key="4">
    <source>
        <dbReference type="ARBA" id="ARBA00022989"/>
    </source>
</evidence>
<gene>
    <name evidence="13" type="ORF">SI7747_14016807</name>
</gene>
<evidence type="ECO:0000256" key="9">
    <source>
        <dbReference type="ARBA" id="ARBA00023163"/>
    </source>
</evidence>
<dbReference type="FunFam" id="2.170.150.80:FF:000006">
    <property type="entry name" value="NAC domain-containing protein 100-like"/>
    <property type="match status" value="1"/>
</dbReference>
<dbReference type="Pfam" id="PF02365">
    <property type="entry name" value="NAM"/>
    <property type="match status" value="1"/>
</dbReference>
<evidence type="ECO:0000256" key="1">
    <source>
        <dbReference type="ARBA" id="ARBA00004123"/>
    </source>
</evidence>
<dbReference type="Proteomes" id="UP001189122">
    <property type="component" value="Unassembled WGS sequence"/>
</dbReference>